<sequence>MKLYNPTPVTSAVSFAGLIERIEILRSTLRWSSRLERPDIEKLLKQATTLRDEVMGLSHKERFVAAASATGEAEVEEAVVEPVEMSARERRQALMERSFVFEGTFGDNPKLLESLEIAEKAAPTDLPVLIDGESGTGKELMAKVIHANGLRNDKPFISVNCGAIPDSLLESELFGHKKGAFTGAANDRRGKFESAHTGTIFLDEIGELPLTGQVKLLRVLEAHEIQRVGSDEPIAVDTRIVAATNKDLRRMSQEGTFREDLFYRLSVIHVTLPALRERRDEIPLLVAYFGDEAAGQLKRRPLKLTPRLRDFLLHYEYPGNIRELRNLMYRLSCLAGDTADFIHLPQDIRPKPAGLQAVAAAGGKATVTDLSTATSLSEAKRAASDEAERAFLERGLQEVGGTVAELARRFDMNRSHIQMLLKKHGIHSKDFRNNRQADGK</sequence>
<feature type="domain" description="Sigma-54 factor interaction" evidence="6">
    <location>
        <begin position="104"/>
        <end position="333"/>
    </location>
</feature>
<dbReference type="InterPro" id="IPR027417">
    <property type="entry name" value="P-loop_NTPase"/>
</dbReference>
<accession>A0A2N5C2I8</accession>
<dbReference type="InterPro" id="IPR058031">
    <property type="entry name" value="AAA_lid_NorR"/>
</dbReference>
<keyword evidence="4" id="KW-0238">DNA-binding</keyword>
<dbReference type="PROSITE" id="PS50045">
    <property type="entry name" value="SIGMA54_INTERACT_4"/>
    <property type="match status" value="1"/>
</dbReference>
<evidence type="ECO:0000256" key="4">
    <source>
        <dbReference type="ARBA" id="ARBA00023125"/>
    </source>
</evidence>
<evidence type="ECO:0000313" key="8">
    <source>
        <dbReference type="Proteomes" id="UP000234341"/>
    </source>
</evidence>
<dbReference type="InterPro" id="IPR025943">
    <property type="entry name" value="Sigma_54_int_dom_ATP-bd_2"/>
</dbReference>
<evidence type="ECO:0000313" key="7">
    <source>
        <dbReference type="EMBL" id="PLP96423.1"/>
    </source>
</evidence>
<dbReference type="AlphaFoldDB" id="A0A2N5C2I8"/>
<dbReference type="PROSITE" id="PS00676">
    <property type="entry name" value="SIGMA54_INTERACT_2"/>
    <property type="match status" value="1"/>
</dbReference>
<keyword evidence="5" id="KW-0804">Transcription</keyword>
<gene>
    <name evidence="7" type="ORF">CYJ10_32515</name>
</gene>
<proteinExistence type="predicted"/>
<dbReference type="SUPFAM" id="SSF46689">
    <property type="entry name" value="Homeodomain-like"/>
    <property type="match status" value="1"/>
</dbReference>
<dbReference type="PANTHER" id="PTHR32071:SF81">
    <property type="entry name" value="PROPIONATE CATABOLISM OPERON REGULATORY PROTEIN"/>
    <property type="match status" value="1"/>
</dbReference>
<dbReference type="Pfam" id="PF00158">
    <property type="entry name" value="Sigma54_activat"/>
    <property type="match status" value="1"/>
</dbReference>
<evidence type="ECO:0000256" key="3">
    <source>
        <dbReference type="ARBA" id="ARBA00023015"/>
    </source>
</evidence>
<comment type="caution">
    <text evidence="7">The sequence shown here is derived from an EMBL/GenBank/DDBJ whole genome shotgun (WGS) entry which is preliminary data.</text>
</comment>
<dbReference type="FunFam" id="3.40.50.300:FF:000006">
    <property type="entry name" value="DNA-binding transcriptional regulator NtrC"/>
    <property type="match status" value="1"/>
</dbReference>
<evidence type="ECO:0000256" key="2">
    <source>
        <dbReference type="ARBA" id="ARBA00022840"/>
    </source>
</evidence>
<protein>
    <submittedName>
        <fullName evidence="7">Transcriptional regulator</fullName>
    </submittedName>
</protein>
<dbReference type="Gene3D" id="1.10.8.60">
    <property type="match status" value="1"/>
</dbReference>
<dbReference type="SUPFAM" id="SSF52540">
    <property type="entry name" value="P-loop containing nucleoside triphosphate hydrolases"/>
    <property type="match status" value="1"/>
</dbReference>
<dbReference type="InterPro" id="IPR009057">
    <property type="entry name" value="Homeodomain-like_sf"/>
</dbReference>
<evidence type="ECO:0000259" key="6">
    <source>
        <dbReference type="PROSITE" id="PS50045"/>
    </source>
</evidence>
<name>A0A2N5C2I8_9BURK</name>
<dbReference type="InterPro" id="IPR002078">
    <property type="entry name" value="Sigma_54_int"/>
</dbReference>
<dbReference type="OrthoDB" id="9761705at2"/>
<keyword evidence="1" id="KW-0547">Nucleotide-binding</keyword>
<dbReference type="InterPro" id="IPR025662">
    <property type="entry name" value="Sigma_54_int_dom_ATP-bd_1"/>
</dbReference>
<dbReference type="GO" id="GO:0006355">
    <property type="term" value="P:regulation of DNA-templated transcription"/>
    <property type="evidence" value="ECO:0007669"/>
    <property type="project" value="InterPro"/>
</dbReference>
<evidence type="ECO:0000256" key="5">
    <source>
        <dbReference type="ARBA" id="ARBA00023163"/>
    </source>
</evidence>
<dbReference type="InterPro" id="IPR025944">
    <property type="entry name" value="Sigma_54_int_dom_CS"/>
</dbReference>
<dbReference type="PANTHER" id="PTHR32071">
    <property type="entry name" value="TRANSCRIPTIONAL REGULATORY PROTEIN"/>
    <property type="match status" value="1"/>
</dbReference>
<dbReference type="CDD" id="cd00009">
    <property type="entry name" value="AAA"/>
    <property type="match status" value="1"/>
</dbReference>
<dbReference type="RefSeq" id="WP_101685554.1">
    <property type="nucleotide sequence ID" value="NZ_PJRP01000028.1"/>
</dbReference>
<dbReference type="Gene3D" id="3.40.50.300">
    <property type="entry name" value="P-loop containing nucleotide triphosphate hydrolases"/>
    <property type="match status" value="1"/>
</dbReference>
<dbReference type="InterPro" id="IPR003593">
    <property type="entry name" value="AAA+_ATPase"/>
</dbReference>
<dbReference type="GO" id="GO:0003677">
    <property type="term" value="F:DNA binding"/>
    <property type="evidence" value="ECO:0007669"/>
    <property type="project" value="UniProtKB-KW"/>
</dbReference>
<dbReference type="GO" id="GO:0005524">
    <property type="term" value="F:ATP binding"/>
    <property type="evidence" value="ECO:0007669"/>
    <property type="project" value="UniProtKB-KW"/>
</dbReference>
<dbReference type="PROSITE" id="PS00675">
    <property type="entry name" value="SIGMA54_INTERACT_1"/>
    <property type="match status" value="1"/>
</dbReference>
<dbReference type="EMBL" id="PJRP01000028">
    <property type="protein sequence ID" value="PLP96423.1"/>
    <property type="molecule type" value="Genomic_DNA"/>
</dbReference>
<organism evidence="7 8">
    <name type="scientific">Cupriavidus pauculus</name>
    <dbReference type="NCBI Taxonomy" id="82633"/>
    <lineage>
        <taxon>Bacteria</taxon>
        <taxon>Pseudomonadati</taxon>
        <taxon>Pseudomonadota</taxon>
        <taxon>Betaproteobacteria</taxon>
        <taxon>Burkholderiales</taxon>
        <taxon>Burkholderiaceae</taxon>
        <taxon>Cupriavidus</taxon>
    </lineage>
</organism>
<dbReference type="PROSITE" id="PS00688">
    <property type="entry name" value="SIGMA54_INTERACT_3"/>
    <property type="match status" value="1"/>
</dbReference>
<reference evidence="7 8" key="1">
    <citation type="submission" date="2017-12" db="EMBL/GenBank/DDBJ databases">
        <title>Genome sequence of the active heterotrophic nitrifier-denitrifier, Cupriavidus pauculus UM1.</title>
        <authorList>
            <person name="Putonti C."/>
            <person name="Castignetti D."/>
        </authorList>
    </citation>
    <scope>NUCLEOTIDE SEQUENCE [LARGE SCALE GENOMIC DNA]</scope>
    <source>
        <strain evidence="7 8">UM1</strain>
    </source>
</reference>
<dbReference type="Pfam" id="PF25601">
    <property type="entry name" value="AAA_lid_14"/>
    <property type="match status" value="1"/>
</dbReference>
<keyword evidence="2" id="KW-0067">ATP-binding</keyword>
<evidence type="ECO:0000256" key="1">
    <source>
        <dbReference type="ARBA" id="ARBA00022741"/>
    </source>
</evidence>
<keyword evidence="3" id="KW-0805">Transcription regulation</keyword>
<dbReference type="SMART" id="SM00382">
    <property type="entry name" value="AAA"/>
    <property type="match status" value="1"/>
</dbReference>
<dbReference type="Proteomes" id="UP000234341">
    <property type="component" value="Unassembled WGS sequence"/>
</dbReference>
<dbReference type="Gene3D" id="1.10.10.60">
    <property type="entry name" value="Homeodomain-like"/>
    <property type="match status" value="1"/>
</dbReference>
<dbReference type="STRING" id="82633.GCA_000974605_04404"/>